<protein>
    <submittedName>
        <fullName evidence="2">Uncharacterized protein</fullName>
    </submittedName>
</protein>
<dbReference type="Proteomes" id="UP000663833">
    <property type="component" value="Unassembled WGS sequence"/>
</dbReference>
<dbReference type="Proteomes" id="UP000663825">
    <property type="component" value="Unassembled WGS sequence"/>
</dbReference>
<comment type="caution">
    <text evidence="2">The sequence shown here is derived from an EMBL/GenBank/DDBJ whole genome shotgun (WGS) entry which is preliminary data.</text>
</comment>
<name>A0A817L6J0_9BILA</name>
<proteinExistence type="predicted"/>
<dbReference type="EMBL" id="CAJNYD010003595">
    <property type="protein sequence ID" value="CAF3523780.1"/>
    <property type="molecule type" value="Genomic_DNA"/>
</dbReference>
<dbReference type="AlphaFoldDB" id="A0A817L6J0"/>
<dbReference type="EMBL" id="CAJNXB010000128">
    <property type="protein sequence ID" value="CAF3028454.1"/>
    <property type="molecule type" value="Genomic_DNA"/>
</dbReference>
<evidence type="ECO:0000313" key="3">
    <source>
        <dbReference type="EMBL" id="CAF3376871.1"/>
    </source>
</evidence>
<dbReference type="OrthoDB" id="10029161at2759"/>
<evidence type="ECO:0000313" key="2">
    <source>
        <dbReference type="EMBL" id="CAF3028454.1"/>
    </source>
</evidence>
<gene>
    <name evidence="3" type="ORF">GRG538_LOCUS7826</name>
    <name evidence="4" type="ORF">LUA448_LOCUS26590</name>
    <name evidence="2" type="ORF">TIS948_LOCUS2840</name>
</gene>
<organism evidence="2 5">
    <name type="scientific">Rotaria socialis</name>
    <dbReference type="NCBI Taxonomy" id="392032"/>
    <lineage>
        <taxon>Eukaryota</taxon>
        <taxon>Metazoa</taxon>
        <taxon>Spiralia</taxon>
        <taxon>Gnathifera</taxon>
        <taxon>Rotifera</taxon>
        <taxon>Eurotatoria</taxon>
        <taxon>Bdelloidea</taxon>
        <taxon>Philodinida</taxon>
        <taxon>Philodinidae</taxon>
        <taxon>Rotaria</taxon>
    </lineage>
</organism>
<feature type="signal peptide" evidence="1">
    <location>
        <begin position="1"/>
        <end position="18"/>
    </location>
</feature>
<evidence type="ECO:0000313" key="4">
    <source>
        <dbReference type="EMBL" id="CAF3523780.1"/>
    </source>
</evidence>
<evidence type="ECO:0000313" key="5">
    <source>
        <dbReference type="Proteomes" id="UP000663825"/>
    </source>
</evidence>
<dbReference type="EMBL" id="CAJNYT010000841">
    <property type="protein sequence ID" value="CAF3376871.1"/>
    <property type="molecule type" value="Genomic_DNA"/>
</dbReference>
<sequence>MIKIVFYVLLVCVTISSAKNSDSHEKTGSITPSDLQNTWSWMICKNKTNAQSFLSSIRQLLSNLEGNGSYTQVFEKHSNVVAYYTDDTKTALFSLNCTEFFSSLRVAQQLDEQGMVYQHKLEENAARLYIEMVQNFITSNISPDRFF</sequence>
<keyword evidence="1" id="KW-0732">Signal</keyword>
<reference evidence="2" key="1">
    <citation type="submission" date="2021-02" db="EMBL/GenBank/DDBJ databases">
        <authorList>
            <person name="Nowell W R."/>
        </authorList>
    </citation>
    <scope>NUCLEOTIDE SEQUENCE</scope>
</reference>
<dbReference type="Proteomes" id="UP000663872">
    <property type="component" value="Unassembled WGS sequence"/>
</dbReference>
<feature type="chain" id="PRO_5044132206" evidence="1">
    <location>
        <begin position="19"/>
        <end position="147"/>
    </location>
</feature>
<evidence type="ECO:0000256" key="1">
    <source>
        <dbReference type="SAM" id="SignalP"/>
    </source>
</evidence>
<accession>A0A817L6J0</accession>